<sequence length="174" mass="18782">MNTTLFFNLLLLSCLLLVNPSKCDNISYICYKTQDPKFCKSTLGSVPSAKTATTTELELITLNLTGVSVVATNNKIQALLSETIDPNLQALLTQCGYDYKDALINLEQATNYLNDKKFVELAFTSGCISNDGITCESSFQKGGVNSPLTKENNDLSSFANIIQVIAHILAGGAL</sequence>
<name>A0AC58S458_TOBAC</name>
<dbReference type="Proteomes" id="UP000790787">
    <property type="component" value="Chromosome 10"/>
</dbReference>
<accession>A0AC58S458</accession>
<evidence type="ECO:0000313" key="1">
    <source>
        <dbReference type="Proteomes" id="UP000790787"/>
    </source>
</evidence>
<gene>
    <name evidence="2" type="primary">LOC142165005</name>
</gene>
<reference evidence="1" key="1">
    <citation type="journal article" date="2014" name="Nat. Commun.">
        <title>The tobacco genome sequence and its comparison with those of tomato and potato.</title>
        <authorList>
            <person name="Sierro N."/>
            <person name="Battey J.N."/>
            <person name="Ouadi S."/>
            <person name="Bakaher N."/>
            <person name="Bovet L."/>
            <person name="Willig A."/>
            <person name="Goepfert S."/>
            <person name="Peitsch M.C."/>
            <person name="Ivanov N.V."/>
        </authorList>
    </citation>
    <scope>NUCLEOTIDE SEQUENCE [LARGE SCALE GENOMIC DNA]</scope>
</reference>
<dbReference type="RefSeq" id="XP_075079758.1">
    <property type="nucleotide sequence ID" value="XM_075223657.1"/>
</dbReference>
<reference evidence="2" key="2">
    <citation type="submission" date="2025-08" db="UniProtKB">
        <authorList>
            <consortium name="RefSeq"/>
        </authorList>
    </citation>
    <scope>IDENTIFICATION</scope>
    <source>
        <tissue evidence="2">Leaf</tissue>
    </source>
</reference>
<evidence type="ECO:0000313" key="2">
    <source>
        <dbReference type="RefSeq" id="XP_075079758.1"/>
    </source>
</evidence>
<proteinExistence type="predicted"/>
<keyword evidence="1" id="KW-1185">Reference proteome</keyword>
<organism evidence="1 2">
    <name type="scientific">Nicotiana tabacum</name>
    <name type="common">Common tobacco</name>
    <dbReference type="NCBI Taxonomy" id="4097"/>
    <lineage>
        <taxon>Eukaryota</taxon>
        <taxon>Viridiplantae</taxon>
        <taxon>Streptophyta</taxon>
        <taxon>Embryophyta</taxon>
        <taxon>Tracheophyta</taxon>
        <taxon>Spermatophyta</taxon>
        <taxon>Magnoliopsida</taxon>
        <taxon>eudicotyledons</taxon>
        <taxon>Gunneridae</taxon>
        <taxon>Pentapetalae</taxon>
        <taxon>asterids</taxon>
        <taxon>lamiids</taxon>
        <taxon>Solanales</taxon>
        <taxon>Solanaceae</taxon>
        <taxon>Nicotianoideae</taxon>
        <taxon>Nicotianeae</taxon>
        <taxon>Nicotiana</taxon>
    </lineage>
</organism>
<protein>
    <submittedName>
        <fullName evidence="2">Pectinesterase inhibitor-like</fullName>
    </submittedName>
</protein>